<dbReference type="InterPro" id="IPR000206">
    <property type="entry name" value="Ribosomal_bL12"/>
</dbReference>
<dbReference type="Gene3D" id="3.30.1390.10">
    <property type="match status" value="1"/>
</dbReference>
<dbReference type="SUPFAM" id="SSF54736">
    <property type="entry name" value="ClpS-like"/>
    <property type="match status" value="1"/>
</dbReference>
<dbReference type="EMBL" id="JARXHW010000016">
    <property type="protein sequence ID" value="MDQ8207594.1"/>
    <property type="molecule type" value="Genomic_DNA"/>
</dbReference>
<evidence type="ECO:0000256" key="3">
    <source>
        <dbReference type="ARBA" id="ARBA00023274"/>
    </source>
</evidence>
<evidence type="ECO:0000256" key="1">
    <source>
        <dbReference type="ARBA" id="ARBA00007197"/>
    </source>
</evidence>
<comment type="caution">
    <text evidence="7">The sequence shown here is derived from an EMBL/GenBank/DDBJ whole genome shotgun (WGS) entry which is preliminary data.</text>
</comment>
<dbReference type="CDD" id="cd00387">
    <property type="entry name" value="Ribosomal_L7_L12"/>
    <property type="match status" value="1"/>
</dbReference>
<dbReference type="InterPro" id="IPR036235">
    <property type="entry name" value="Ribosomal_bL12_oligo_N_sf"/>
</dbReference>
<dbReference type="InterPro" id="IPR013823">
    <property type="entry name" value="Ribosomal_bL12_C"/>
</dbReference>
<sequence length="126" mass="13243">MADITKEQVVEWLSAQTVLEVADLVKELEEKWGVSAAAPVAVAAAGPAAAAEAVEEKDEFDVIFKAAGSNKIASIKEVRAITGLGLKEAKDLVEGAPKPIKEGCTKDEAEEIKKKLEAAGAEVELK</sequence>
<evidence type="ECO:0000256" key="4">
    <source>
        <dbReference type="HAMAP-Rule" id="MF_00368"/>
    </source>
</evidence>
<gene>
    <name evidence="4 7" type="primary">rplL</name>
    <name evidence="7" type="ORF">QEH52_08750</name>
</gene>
<accession>A0ABU1AWE8</accession>
<dbReference type="SUPFAM" id="SSF48300">
    <property type="entry name" value="Ribosomal protein L7/12, oligomerisation (N-terminal) domain"/>
    <property type="match status" value="1"/>
</dbReference>
<dbReference type="RefSeq" id="WP_308949783.1">
    <property type="nucleotide sequence ID" value="NZ_JARXHW010000016.1"/>
</dbReference>
<organism evidence="7 8">
    <name type="scientific">Thalassobacterium maritimum</name>
    <dbReference type="NCBI Taxonomy" id="3041265"/>
    <lineage>
        <taxon>Bacteria</taxon>
        <taxon>Pseudomonadati</taxon>
        <taxon>Verrucomicrobiota</taxon>
        <taxon>Opitutia</taxon>
        <taxon>Puniceicoccales</taxon>
        <taxon>Coraliomargaritaceae</taxon>
        <taxon>Thalassobacterium</taxon>
    </lineage>
</organism>
<evidence type="ECO:0000313" key="7">
    <source>
        <dbReference type="EMBL" id="MDQ8207594.1"/>
    </source>
</evidence>
<feature type="domain" description="Large ribosomal subunit protein bL12 C-terminal" evidence="5">
    <location>
        <begin position="60"/>
        <end position="126"/>
    </location>
</feature>
<comment type="function">
    <text evidence="4">Forms part of the ribosomal stalk which helps the ribosome interact with GTP-bound translation factors. Is thus essential for accurate translation.</text>
</comment>
<feature type="domain" description="Large ribosomal subunit protein bL12 oligomerization" evidence="6">
    <location>
        <begin position="5"/>
        <end position="52"/>
    </location>
</feature>
<evidence type="ECO:0000313" key="8">
    <source>
        <dbReference type="Proteomes" id="UP001225316"/>
    </source>
</evidence>
<dbReference type="Pfam" id="PF00542">
    <property type="entry name" value="Ribosomal_L12"/>
    <property type="match status" value="1"/>
</dbReference>
<name>A0ABU1AWE8_9BACT</name>
<proteinExistence type="inferred from homology"/>
<keyword evidence="8" id="KW-1185">Reference proteome</keyword>
<evidence type="ECO:0000256" key="2">
    <source>
        <dbReference type="ARBA" id="ARBA00022980"/>
    </source>
</evidence>
<dbReference type="Pfam" id="PF16320">
    <property type="entry name" value="Ribosomal_L12_N"/>
    <property type="match status" value="1"/>
</dbReference>
<dbReference type="InterPro" id="IPR014719">
    <property type="entry name" value="Ribosomal_bL12_C/ClpS-like"/>
</dbReference>
<comment type="subunit">
    <text evidence="4">Homodimer. Part of the ribosomal stalk of the 50S ribosomal subunit. Forms a multimeric L10(L12)X complex, where L10 forms an elongated spine to which 2 to 4 L12 dimers bind in a sequential fashion. Binds GTP-bound translation factors.</text>
</comment>
<dbReference type="NCBIfam" id="TIGR00855">
    <property type="entry name" value="L12"/>
    <property type="match status" value="1"/>
</dbReference>
<keyword evidence="3 4" id="KW-0687">Ribonucleoprotein</keyword>
<reference evidence="7 8" key="1">
    <citation type="submission" date="2023-04" db="EMBL/GenBank/DDBJ databases">
        <title>A novel bacteria isolated from coastal sediment.</title>
        <authorList>
            <person name="Liu X.-J."/>
            <person name="Du Z.-J."/>
        </authorList>
    </citation>
    <scope>NUCLEOTIDE SEQUENCE [LARGE SCALE GENOMIC DNA]</scope>
    <source>
        <strain evidence="7 8">SDUM461003</strain>
    </source>
</reference>
<dbReference type="Proteomes" id="UP001225316">
    <property type="component" value="Unassembled WGS sequence"/>
</dbReference>
<dbReference type="InterPro" id="IPR008932">
    <property type="entry name" value="Ribosomal_bL12_oligo"/>
</dbReference>
<dbReference type="GO" id="GO:0005840">
    <property type="term" value="C:ribosome"/>
    <property type="evidence" value="ECO:0007669"/>
    <property type="project" value="UniProtKB-KW"/>
</dbReference>
<evidence type="ECO:0000259" key="5">
    <source>
        <dbReference type="Pfam" id="PF00542"/>
    </source>
</evidence>
<dbReference type="Gene3D" id="1.20.5.710">
    <property type="entry name" value="Single helix bin"/>
    <property type="match status" value="1"/>
</dbReference>
<dbReference type="PANTHER" id="PTHR45987:SF4">
    <property type="entry name" value="LARGE RIBOSOMAL SUBUNIT PROTEIN BL12M"/>
    <property type="match status" value="1"/>
</dbReference>
<comment type="similarity">
    <text evidence="1 4">Belongs to the bacterial ribosomal protein bL12 family.</text>
</comment>
<dbReference type="HAMAP" id="MF_00368">
    <property type="entry name" value="Ribosomal_bL12"/>
    <property type="match status" value="1"/>
</dbReference>
<dbReference type="PANTHER" id="PTHR45987">
    <property type="entry name" value="39S RIBOSOMAL PROTEIN L12"/>
    <property type="match status" value="1"/>
</dbReference>
<protein>
    <recommendedName>
        <fullName evidence="4">Large ribosomal subunit protein bL12</fullName>
    </recommendedName>
</protein>
<keyword evidence="2 4" id="KW-0689">Ribosomal protein</keyword>
<evidence type="ECO:0000259" key="6">
    <source>
        <dbReference type="Pfam" id="PF16320"/>
    </source>
</evidence>